<sequence length="89" mass="9954">PVFPVLRSCSFSSISTVDVFASVLSSCVRSFVFCYRFSSRRDNNKESSKNASANLLKHTELKKCTKNTTKEKPQKENPVKTSSVIETVC</sequence>
<feature type="region of interest" description="Disordered" evidence="1">
    <location>
        <begin position="66"/>
        <end position="89"/>
    </location>
</feature>
<reference evidence="2" key="1">
    <citation type="journal article" date="2023" name="Genome Biol. Evol.">
        <title>Long-read-based Genome Assembly of Drosophila gunungcola Reveals Fewer Chemosensory Genes in Flower-breeding Species.</title>
        <authorList>
            <person name="Negi A."/>
            <person name="Liao B.Y."/>
            <person name="Yeh S.D."/>
        </authorList>
    </citation>
    <scope>NUCLEOTIDE SEQUENCE</scope>
    <source>
        <strain evidence="2">Sukarami</strain>
    </source>
</reference>
<evidence type="ECO:0000256" key="1">
    <source>
        <dbReference type="SAM" id="MobiDB-lite"/>
    </source>
</evidence>
<evidence type="ECO:0000313" key="3">
    <source>
        <dbReference type="Proteomes" id="UP001059596"/>
    </source>
</evidence>
<dbReference type="EMBL" id="JAMKOV010000001">
    <property type="protein sequence ID" value="KAI8046918.1"/>
    <property type="molecule type" value="Genomic_DNA"/>
</dbReference>
<organism evidence="2 3">
    <name type="scientific">Drosophila gunungcola</name>
    <name type="common">fruit fly</name>
    <dbReference type="NCBI Taxonomy" id="103775"/>
    <lineage>
        <taxon>Eukaryota</taxon>
        <taxon>Metazoa</taxon>
        <taxon>Ecdysozoa</taxon>
        <taxon>Arthropoda</taxon>
        <taxon>Hexapoda</taxon>
        <taxon>Insecta</taxon>
        <taxon>Pterygota</taxon>
        <taxon>Neoptera</taxon>
        <taxon>Endopterygota</taxon>
        <taxon>Diptera</taxon>
        <taxon>Brachycera</taxon>
        <taxon>Muscomorpha</taxon>
        <taxon>Ephydroidea</taxon>
        <taxon>Drosophilidae</taxon>
        <taxon>Drosophila</taxon>
        <taxon>Sophophora</taxon>
    </lineage>
</organism>
<evidence type="ECO:0000313" key="2">
    <source>
        <dbReference type="EMBL" id="KAI8046918.1"/>
    </source>
</evidence>
<name>A0A9P9Z1X1_9MUSC</name>
<feature type="compositionally biased region" description="Polar residues" evidence="1">
    <location>
        <begin position="79"/>
        <end position="89"/>
    </location>
</feature>
<feature type="non-terminal residue" evidence="2">
    <location>
        <position position="1"/>
    </location>
</feature>
<protein>
    <submittedName>
        <fullName evidence="2">Uncharacterized protein</fullName>
    </submittedName>
</protein>
<gene>
    <name evidence="2" type="ORF">M5D96_003136</name>
</gene>
<dbReference type="Proteomes" id="UP001059596">
    <property type="component" value="Chromosome 3R"/>
</dbReference>
<keyword evidence="3" id="KW-1185">Reference proteome</keyword>
<comment type="caution">
    <text evidence="2">The sequence shown here is derived from an EMBL/GenBank/DDBJ whole genome shotgun (WGS) entry which is preliminary data.</text>
</comment>
<dbReference type="AlphaFoldDB" id="A0A9P9Z1X1"/>
<proteinExistence type="predicted"/>
<accession>A0A9P9Z1X1</accession>
<feature type="compositionally biased region" description="Basic and acidic residues" evidence="1">
    <location>
        <begin position="66"/>
        <end position="78"/>
    </location>
</feature>